<feature type="chain" id="PRO_5007881650" description="RlpA-like protein double-psi beta-barrel domain-containing protein" evidence="5">
    <location>
        <begin position="21"/>
        <end position="139"/>
    </location>
</feature>
<evidence type="ECO:0000256" key="3">
    <source>
        <dbReference type="ARBA" id="ARBA00022525"/>
    </source>
</evidence>
<evidence type="ECO:0000313" key="6">
    <source>
        <dbReference type="EMBL" id="KZP33430.1"/>
    </source>
</evidence>
<feature type="signal peptide" evidence="5">
    <location>
        <begin position="1"/>
        <end position="20"/>
    </location>
</feature>
<evidence type="ECO:0000256" key="2">
    <source>
        <dbReference type="ARBA" id="ARBA00005592"/>
    </source>
</evidence>
<dbReference type="STRING" id="436010.A0A166W687"/>
<evidence type="ECO:0000256" key="4">
    <source>
        <dbReference type="ARBA" id="ARBA00022729"/>
    </source>
</evidence>
<evidence type="ECO:0000313" key="7">
    <source>
        <dbReference type="Proteomes" id="UP000076532"/>
    </source>
</evidence>
<dbReference type="GO" id="GO:0005576">
    <property type="term" value="C:extracellular region"/>
    <property type="evidence" value="ECO:0007669"/>
    <property type="project" value="UniProtKB-SubCell"/>
</dbReference>
<accession>A0A166W687</accession>
<dbReference type="InterPro" id="IPR036908">
    <property type="entry name" value="RlpA-like_sf"/>
</dbReference>
<keyword evidence="4 5" id="KW-0732">Signal</keyword>
<dbReference type="CDD" id="cd22191">
    <property type="entry name" value="DPBB_RlpA_EXP_N-like"/>
    <property type="match status" value="1"/>
</dbReference>
<evidence type="ECO:0000256" key="5">
    <source>
        <dbReference type="SAM" id="SignalP"/>
    </source>
</evidence>
<evidence type="ECO:0000256" key="1">
    <source>
        <dbReference type="ARBA" id="ARBA00004613"/>
    </source>
</evidence>
<dbReference type="Pfam" id="PF24300">
    <property type="entry name" value="KWL1"/>
    <property type="match status" value="1"/>
</dbReference>
<dbReference type="PANTHER" id="PTHR31836">
    <property type="match status" value="1"/>
</dbReference>
<dbReference type="SUPFAM" id="SSF50685">
    <property type="entry name" value="Barwin-like endoglucanases"/>
    <property type="match status" value="1"/>
</dbReference>
<keyword evidence="7" id="KW-1185">Reference proteome</keyword>
<protein>
    <recommendedName>
        <fullName evidence="8">RlpA-like protein double-psi beta-barrel domain-containing protein</fullName>
    </recommendedName>
</protein>
<comment type="subcellular location">
    <subcellularLocation>
        <location evidence="1">Secreted</location>
    </subcellularLocation>
</comment>
<keyword evidence="3" id="KW-0964">Secreted</keyword>
<dbReference type="OrthoDB" id="406505at2759"/>
<dbReference type="AlphaFoldDB" id="A0A166W687"/>
<dbReference type="InterPro" id="IPR039271">
    <property type="entry name" value="Kiwellin-like"/>
</dbReference>
<organism evidence="6 7">
    <name type="scientific">Athelia psychrophila</name>
    <dbReference type="NCBI Taxonomy" id="1759441"/>
    <lineage>
        <taxon>Eukaryota</taxon>
        <taxon>Fungi</taxon>
        <taxon>Dikarya</taxon>
        <taxon>Basidiomycota</taxon>
        <taxon>Agaricomycotina</taxon>
        <taxon>Agaricomycetes</taxon>
        <taxon>Agaricomycetidae</taxon>
        <taxon>Atheliales</taxon>
        <taxon>Atheliaceae</taxon>
        <taxon>Athelia</taxon>
    </lineage>
</organism>
<proteinExistence type="inferred from homology"/>
<dbReference type="InterPro" id="IPR051477">
    <property type="entry name" value="Expansin_CellWall"/>
</dbReference>
<dbReference type="Proteomes" id="UP000076532">
    <property type="component" value="Unassembled WGS sequence"/>
</dbReference>
<name>A0A166W687_9AGAM</name>
<evidence type="ECO:0008006" key="8">
    <source>
        <dbReference type="Google" id="ProtNLM"/>
    </source>
</evidence>
<sequence length="139" mass="15164">MLRFAVSLLCVCAFFFITLAAPVPDLAGLGELIKRTPYYTTSTYFYVGQGACGSWSKDSDHIVALGANHYGTGAHCGQYIYVENTSTHQSVYAKILDECESCTGSDRIDLSPSAFTEIGEMSTGVLDVVWHFMPEGWSP</sequence>
<dbReference type="Gene3D" id="2.40.40.10">
    <property type="entry name" value="RlpA-like domain"/>
    <property type="match status" value="1"/>
</dbReference>
<reference evidence="6 7" key="1">
    <citation type="journal article" date="2016" name="Mol. Biol. Evol.">
        <title>Comparative Genomics of Early-Diverging Mushroom-Forming Fungi Provides Insights into the Origins of Lignocellulose Decay Capabilities.</title>
        <authorList>
            <person name="Nagy L.G."/>
            <person name="Riley R."/>
            <person name="Tritt A."/>
            <person name="Adam C."/>
            <person name="Daum C."/>
            <person name="Floudas D."/>
            <person name="Sun H."/>
            <person name="Yadav J.S."/>
            <person name="Pangilinan J."/>
            <person name="Larsson K.H."/>
            <person name="Matsuura K."/>
            <person name="Barry K."/>
            <person name="Labutti K."/>
            <person name="Kuo R."/>
            <person name="Ohm R.A."/>
            <person name="Bhattacharya S.S."/>
            <person name="Shirouzu T."/>
            <person name="Yoshinaga Y."/>
            <person name="Martin F.M."/>
            <person name="Grigoriev I.V."/>
            <person name="Hibbett D.S."/>
        </authorList>
    </citation>
    <scope>NUCLEOTIDE SEQUENCE [LARGE SCALE GENOMIC DNA]</scope>
    <source>
        <strain evidence="6 7">CBS 109695</strain>
    </source>
</reference>
<dbReference type="EMBL" id="KV417482">
    <property type="protein sequence ID" value="KZP33430.1"/>
    <property type="molecule type" value="Genomic_DNA"/>
</dbReference>
<dbReference type="PANTHER" id="PTHR31836:SF25">
    <property type="entry name" value="RLPA-LIKE PROTEIN DOUBLE-PSI BETA-BARREL DOMAIN-CONTAINING PROTEIN"/>
    <property type="match status" value="1"/>
</dbReference>
<gene>
    <name evidence="6" type="ORF">FIBSPDRAFT_847345</name>
</gene>
<comment type="similarity">
    <text evidence="2">Belongs to the kiwellin family.</text>
</comment>